<evidence type="ECO:0000313" key="1">
    <source>
        <dbReference type="EMBL" id="TRY12846.1"/>
    </source>
</evidence>
<evidence type="ECO:0000313" key="2">
    <source>
        <dbReference type="Proteomes" id="UP000318126"/>
    </source>
</evidence>
<dbReference type="InterPro" id="IPR021730">
    <property type="entry name" value="YdbH"/>
</dbReference>
<name>A0A553JK71_SHEHA</name>
<dbReference type="AlphaFoldDB" id="A0A553JK71"/>
<dbReference type="Pfam" id="PF11739">
    <property type="entry name" value="YdbH-like"/>
    <property type="match status" value="1"/>
</dbReference>
<dbReference type="EMBL" id="VKGK01000026">
    <property type="protein sequence ID" value="TRY12846.1"/>
    <property type="molecule type" value="Genomic_DNA"/>
</dbReference>
<protein>
    <submittedName>
        <fullName evidence="1">Uncharacterized protein</fullName>
    </submittedName>
</protein>
<reference evidence="2" key="1">
    <citation type="submission" date="2019-07" db="EMBL/GenBank/DDBJ databases">
        <title>Shewanella sp. YLB-08 draft genomic sequence.</title>
        <authorList>
            <person name="Yu L."/>
        </authorList>
    </citation>
    <scope>NUCLEOTIDE SEQUENCE [LARGE SCALE GENOMIC DNA]</scope>
    <source>
        <strain evidence="2">JCM 20706</strain>
    </source>
</reference>
<accession>A0A553JK71</accession>
<organism evidence="1 2">
    <name type="scientific">Shewanella hanedai</name>
    <name type="common">Alteromonas hanedai</name>
    <dbReference type="NCBI Taxonomy" id="25"/>
    <lineage>
        <taxon>Bacteria</taxon>
        <taxon>Pseudomonadati</taxon>
        <taxon>Pseudomonadota</taxon>
        <taxon>Gammaproteobacteria</taxon>
        <taxon>Alteromonadales</taxon>
        <taxon>Shewanellaceae</taxon>
        <taxon>Shewanella</taxon>
    </lineage>
</organism>
<dbReference type="OrthoDB" id="5596796at2"/>
<keyword evidence="2" id="KW-1185">Reference proteome</keyword>
<dbReference type="Proteomes" id="UP000318126">
    <property type="component" value="Unassembled WGS sequence"/>
</dbReference>
<gene>
    <name evidence="1" type="ORF">FN961_18690</name>
</gene>
<comment type="caution">
    <text evidence="1">The sequence shown here is derived from an EMBL/GenBank/DDBJ whole genome shotgun (WGS) entry which is preliminary data.</text>
</comment>
<sequence length="1178" mass="130240">MIRILSRTKRLMLALFFICTCLLTAIVFGYEWLAIKIADQYLAKYNTQITEFRIRPRSLTHWQLPKLTLKVKGSEIKIQDLELTFDKHFSPFNFSTDQLTKITLGRVDVSLSPDVLTNEGKSVDSQGPTLALDIAQLPQIDIGYTQLTLKGIPSTRLSLDLEYLRLDKQGRLTSFLSQQGEKLFALDARLNEKKWSVSSSIVFEQLQLLLTQISQQAHDSSALSILLQAKARLDELGLQFSGTLNSQADLNLKTAQLQSTHQLIDSQLVLTKLSNLVILPSTLATVPKSERERQHLPNRQLKFEIKGHIADLSLTLSPLSLQLAPDHQQQASLLSLIENGELRKVIEQVHLNNQNNNQEFDKLAVALSLNKPVIYSFQSHEINAPNAQFSFETDKLSVISSVKEFNLNVPTETNNLALNSVWSLKAETKATLNLEQLLDKNVDKSVPLFKFPLAKSSLFLQGDLKIEPIDNETDSSSAQQTAFSFNIDPQAQITSDGLTVHASQGKKPTAMNMKVKSLSLLSHSPLKASYVSGQVSMALPSLTLALGPVSYYHPQPSSKTKEIEFEVESLIFNASSPSYFTTTQRDSGDKQDLAASDFQFTGSVFSLTSSGVSFLDKQVDELLAQPNSALSDKEIALQAPLASPSLFISTQETKFASLDTILINSVHTNKSNDDNDRRLMVTLPSFTLEQTDSELTHVTKLNSKPINQRALNQEFTGQLPKLSLTIAKPTTLELNPEHGISVSTLLSQTPWENQATYHIEGLEIKRHYHKNKRLRTEKLLQLYQGTVTQTFNWNKESLLTQEQWDFDGLELNSEHKVTPDLAHTDASPLSINGKINLDTELSHVISLIESTYPLPTTLYADGHAALNARYQFTQKRVPVNKEDKASTQKVSQFIVDFTPTLSELSGSINELPFEEAMMNAKCQLSLHSSQEGETSGTKEQSTLSCPDINLSATAFNPGVLIEDFTSHASLLVSLDSEHALDSNQIEPADNVPANLSNFDIQMNADGKLLGGKLSLPEFSLKLKDRSHGYLLLQGLSLAELIAIQPQVGLHADGTFDGVLPVELVGGKVSVSGGRLAARAPGGLITLSGNPGVDQMRDSQPYLDFAFSTLEHLEYSQLSSSFDMAPSGDAILNVNVKGEAKGIERPIHLNYSQEENMLQLLKSLQIGDKLQTQIEQSMN</sequence>
<proteinExistence type="predicted"/>